<feature type="domain" description="PD-(D/E)XK endonuclease-like" evidence="2">
    <location>
        <begin position="29"/>
        <end position="338"/>
    </location>
</feature>
<feature type="non-terminal residue" evidence="3">
    <location>
        <position position="1"/>
    </location>
</feature>
<gene>
    <name evidence="3" type="ORF">KC729_04265</name>
</gene>
<evidence type="ECO:0000256" key="1">
    <source>
        <dbReference type="SAM" id="MobiDB-lite"/>
    </source>
</evidence>
<proteinExistence type="predicted"/>
<dbReference type="AlphaFoldDB" id="A0A956LWL7"/>
<evidence type="ECO:0000313" key="3">
    <source>
        <dbReference type="EMBL" id="MCA9726874.1"/>
    </source>
</evidence>
<comment type="caution">
    <text evidence="3">The sequence shown here is derived from an EMBL/GenBank/DDBJ whole genome shotgun (WGS) entry which is preliminary data.</text>
</comment>
<dbReference type="InterPro" id="IPR038726">
    <property type="entry name" value="PDDEXK_AddAB-type"/>
</dbReference>
<sequence>STALLLPRPEHLPADLIDELYPGSRLVSSVSRLQEFAACPFQSFARGSLGLTTRPEARVTPLETGTLAHAALDRFFESGVDRDQVSGRLRDVFEELAPLPEFQGFRLDDASRFRWDSTRRALDRFLTMELARLGASPYRVIARERSFGMGSGSDSLPGLELPLSGGRLLVLRGQIDRMDARTDRVGVHVLVIDYKRTARSGLPATLEAGVDLQLATYLIFARDVAGMVPAGGLYVPVVPSPPRRERLQDSKDNRLGIRAHGFVLEEEAAGIDGGLGFLVRRGPQRLAGEDRMNELLEVARQYLTTYGATMARGWIAPRPLLRESRLPCERCDFGTVCRYRPGRDPRRRNALEGMVSTDPHEEASAVSGESAS</sequence>
<reference evidence="3" key="2">
    <citation type="journal article" date="2021" name="Microbiome">
        <title>Successional dynamics and alternative stable states in a saline activated sludge microbial community over 9 years.</title>
        <authorList>
            <person name="Wang Y."/>
            <person name="Ye J."/>
            <person name="Ju F."/>
            <person name="Liu L."/>
            <person name="Boyd J.A."/>
            <person name="Deng Y."/>
            <person name="Parks D.H."/>
            <person name="Jiang X."/>
            <person name="Yin X."/>
            <person name="Woodcroft B.J."/>
            <person name="Tyson G.W."/>
            <person name="Hugenholtz P."/>
            <person name="Polz M.F."/>
            <person name="Zhang T."/>
        </authorList>
    </citation>
    <scope>NUCLEOTIDE SEQUENCE</scope>
    <source>
        <strain evidence="3">HKST-UBA01</strain>
    </source>
</reference>
<evidence type="ECO:0000313" key="4">
    <source>
        <dbReference type="Proteomes" id="UP000697710"/>
    </source>
</evidence>
<feature type="region of interest" description="Disordered" evidence="1">
    <location>
        <begin position="347"/>
        <end position="372"/>
    </location>
</feature>
<organism evidence="3 4">
    <name type="scientific">Eiseniibacteriota bacterium</name>
    <dbReference type="NCBI Taxonomy" id="2212470"/>
    <lineage>
        <taxon>Bacteria</taxon>
        <taxon>Candidatus Eiseniibacteriota</taxon>
    </lineage>
</organism>
<name>A0A956LWL7_UNCEI</name>
<accession>A0A956LWL7</accession>
<protein>
    <submittedName>
        <fullName evidence="3">PD-(D/E)XK nuclease family protein</fullName>
    </submittedName>
</protein>
<dbReference type="EMBL" id="JAGQHR010000078">
    <property type="protein sequence ID" value="MCA9726874.1"/>
    <property type="molecule type" value="Genomic_DNA"/>
</dbReference>
<evidence type="ECO:0000259" key="2">
    <source>
        <dbReference type="Pfam" id="PF12705"/>
    </source>
</evidence>
<dbReference type="Pfam" id="PF12705">
    <property type="entry name" value="PDDEXK_1"/>
    <property type="match status" value="1"/>
</dbReference>
<dbReference type="Proteomes" id="UP000697710">
    <property type="component" value="Unassembled WGS sequence"/>
</dbReference>
<reference evidence="3" key="1">
    <citation type="submission" date="2020-04" db="EMBL/GenBank/DDBJ databases">
        <authorList>
            <person name="Zhang T."/>
        </authorList>
    </citation>
    <scope>NUCLEOTIDE SEQUENCE</scope>
    <source>
        <strain evidence="3">HKST-UBA01</strain>
    </source>
</reference>